<dbReference type="Gene3D" id="3.40.50.300">
    <property type="entry name" value="P-loop containing nucleotide triphosphate hydrolases"/>
    <property type="match status" value="1"/>
</dbReference>
<proteinExistence type="predicted"/>
<protein>
    <recommendedName>
        <fullName evidence="4">Sulfotransferase domain-containing protein</fullName>
    </recommendedName>
</protein>
<dbReference type="EMBL" id="JBBJCI010000082">
    <property type="protein sequence ID" value="KAK7249121.1"/>
    <property type="molecule type" value="Genomic_DNA"/>
</dbReference>
<sequence>MDRVKKMSFGVMVVAMVGQLAYVRFGDDLEARFPAIKSARSALAGAGAGGGEADPYALGPDGAALDPRAYRKALMKDRKALASLGREKPAWRSVVERGSTNEFQEMLRKQHRARAREDAARAKALLREPDGSATHPRLYRKLWLKDEDRMAAMRRDAPHMAATVLGDDVESFQEMLREMKRVEDGQEIYGAAGGRATIRARDAAGAERLVDVVQPRLSEEEVQSSSLPEHMACAACLGVAHQLGATIRATAAKPTDGEPLSGCLLGRARPARAPRRLDRATARPADRRGARARPTAAAPGACQHHAFEHDELDLLDHLNAGTELRSVVCDGVGQPCGPEAPKKKKKKKAAKARSVQGAAMVGLLRPALVAAWAAASSEWRCALEPATPGAASACGSLDLAGMEASGSTLAYQLLAGVVALANESAPRGVTVAKHHKSAPGDRDPACAALTYRDPRDVVCSHARRRGVPGRSASCARCSAAELEPRARGVAARMFPYQAKRLDAFRDAGALLLRYEDFADCPAALAALFASWLGVEADLPLGFAETLAARSSLEANGALAARLRVFGKVDAASQIHGHHISADGATGSWRTCLTDAALRHVEDRADRRWLARHRYAPATQPRR</sequence>
<organism evidence="2 3">
    <name type="scientific">Aureococcus anophagefferens</name>
    <name type="common">Harmful bloom alga</name>
    <dbReference type="NCBI Taxonomy" id="44056"/>
    <lineage>
        <taxon>Eukaryota</taxon>
        <taxon>Sar</taxon>
        <taxon>Stramenopiles</taxon>
        <taxon>Ochrophyta</taxon>
        <taxon>Pelagophyceae</taxon>
        <taxon>Pelagomonadales</taxon>
        <taxon>Pelagomonadaceae</taxon>
        <taxon>Aureococcus</taxon>
    </lineage>
</organism>
<comment type="caution">
    <text evidence="2">The sequence shown here is derived from an EMBL/GenBank/DDBJ whole genome shotgun (WGS) entry which is preliminary data.</text>
</comment>
<reference evidence="2 3" key="1">
    <citation type="submission" date="2024-03" db="EMBL/GenBank/DDBJ databases">
        <title>Aureococcus anophagefferens CCMP1851 and Kratosvirus quantuckense: Draft genome of a second virus-susceptible host strain in the model system.</title>
        <authorList>
            <person name="Chase E."/>
            <person name="Truchon A.R."/>
            <person name="Schepens W."/>
            <person name="Wilhelm S.W."/>
        </authorList>
    </citation>
    <scope>NUCLEOTIDE SEQUENCE [LARGE SCALE GENOMIC DNA]</scope>
    <source>
        <strain evidence="2 3">CCMP1851</strain>
    </source>
</reference>
<evidence type="ECO:0000256" key="1">
    <source>
        <dbReference type="SAM" id="MobiDB-lite"/>
    </source>
</evidence>
<evidence type="ECO:0000313" key="3">
    <source>
        <dbReference type="Proteomes" id="UP001363151"/>
    </source>
</evidence>
<dbReference type="InterPro" id="IPR027417">
    <property type="entry name" value="P-loop_NTPase"/>
</dbReference>
<keyword evidence="3" id="KW-1185">Reference proteome</keyword>
<dbReference type="SUPFAM" id="SSF52540">
    <property type="entry name" value="P-loop containing nucleoside triphosphate hydrolases"/>
    <property type="match status" value="1"/>
</dbReference>
<feature type="compositionally biased region" description="Basic and acidic residues" evidence="1">
    <location>
        <begin position="275"/>
        <end position="289"/>
    </location>
</feature>
<gene>
    <name evidence="2" type="ORF">SO694_00045132</name>
</gene>
<accession>A0ABR1G7J6</accession>
<dbReference type="Proteomes" id="UP001363151">
    <property type="component" value="Unassembled WGS sequence"/>
</dbReference>
<feature type="region of interest" description="Disordered" evidence="1">
    <location>
        <begin position="271"/>
        <end position="299"/>
    </location>
</feature>
<name>A0ABR1G7J6_AURAN</name>
<evidence type="ECO:0000313" key="2">
    <source>
        <dbReference type="EMBL" id="KAK7249121.1"/>
    </source>
</evidence>
<evidence type="ECO:0008006" key="4">
    <source>
        <dbReference type="Google" id="ProtNLM"/>
    </source>
</evidence>